<sequence>MPKKKHTFNFKQLQGSSSGGSQAAGQDGSHKAVTVNERLAESRKVVGKNAEQKKRELAEAVSQRSALPPQIGAIIGVPDSAPPLPKRGTRTRLPNRTPGPAPPASWTKRTAWSPLLPFRCDRRSQARANNDRGRPSELMRFGQLVGPGMGGNDGRTRSLVHLALKTAAESWDMFDEEDLPALAELPLRLRLKLMSYLGYYGPDVGISVFVALTIGNEPVTFLDLAGFFGTGSLTLNRLVKYLKADTAAPIKTEVEPTVVDSWDQDEIFETALTPELTMSRFAQLTHLSLSHPSPGASWRDLLAMLKQTPSLTHLSLAYWPRPTLTPNLATTTVNSQHSPPVRAGGSHYYSGLDEDYSEPASILRQMSSNLLRLQWLDLEGCTEWVPAMAYHGSYDDDFSQSRSDYYGDLPIVAYSAITSIFAHNWKGLKVIRCGQGWLPKAAGLRALPRQTMCKIHQELVDGYLESLDPLGLWWIDNQAADVYDVEKRRADIWVQRESRAHVAAKTINSVRRDKACSFISFDFGWAQKT</sequence>
<accession>N1PRK8</accession>
<feature type="compositionally biased region" description="Basic and acidic residues" evidence="1">
    <location>
        <begin position="38"/>
        <end position="58"/>
    </location>
</feature>
<feature type="region of interest" description="Disordered" evidence="1">
    <location>
        <begin position="1"/>
        <end position="108"/>
    </location>
</feature>
<keyword evidence="3" id="KW-1185">Reference proteome</keyword>
<dbReference type="EMBL" id="KB446538">
    <property type="protein sequence ID" value="EME45568.1"/>
    <property type="molecule type" value="Genomic_DNA"/>
</dbReference>
<organism evidence="2 3">
    <name type="scientific">Dothistroma septosporum (strain NZE10 / CBS 128990)</name>
    <name type="common">Red band needle blight fungus</name>
    <name type="synonym">Mycosphaerella pini</name>
    <dbReference type="NCBI Taxonomy" id="675120"/>
    <lineage>
        <taxon>Eukaryota</taxon>
        <taxon>Fungi</taxon>
        <taxon>Dikarya</taxon>
        <taxon>Ascomycota</taxon>
        <taxon>Pezizomycotina</taxon>
        <taxon>Dothideomycetes</taxon>
        <taxon>Dothideomycetidae</taxon>
        <taxon>Mycosphaerellales</taxon>
        <taxon>Mycosphaerellaceae</taxon>
        <taxon>Dothistroma</taxon>
    </lineage>
</organism>
<name>N1PRK8_DOTSN</name>
<evidence type="ECO:0000313" key="3">
    <source>
        <dbReference type="Proteomes" id="UP000016933"/>
    </source>
</evidence>
<reference evidence="3" key="1">
    <citation type="journal article" date="2012" name="PLoS Genet.">
        <title>The genomes of the fungal plant pathogens Cladosporium fulvum and Dothistroma septosporum reveal adaptation to different hosts and lifestyles but also signatures of common ancestry.</title>
        <authorList>
            <person name="de Wit P.J.G.M."/>
            <person name="van der Burgt A."/>
            <person name="Oekmen B."/>
            <person name="Stergiopoulos I."/>
            <person name="Abd-Elsalam K.A."/>
            <person name="Aerts A.L."/>
            <person name="Bahkali A.H."/>
            <person name="Beenen H.G."/>
            <person name="Chettri P."/>
            <person name="Cox M.P."/>
            <person name="Datema E."/>
            <person name="de Vries R.P."/>
            <person name="Dhillon B."/>
            <person name="Ganley A.R."/>
            <person name="Griffiths S.A."/>
            <person name="Guo Y."/>
            <person name="Hamelin R.C."/>
            <person name="Henrissat B."/>
            <person name="Kabir M.S."/>
            <person name="Jashni M.K."/>
            <person name="Kema G."/>
            <person name="Klaubauf S."/>
            <person name="Lapidus A."/>
            <person name="Levasseur A."/>
            <person name="Lindquist E."/>
            <person name="Mehrabi R."/>
            <person name="Ohm R.A."/>
            <person name="Owen T.J."/>
            <person name="Salamov A."/>
            <person name="Schwelm A."/>
            <person name="Schijlen E."/>
            <person name="Sun H."/>
            <person name="van den Burg H.A."/>
            <person name="van Ham R.C.H.J."/>
            <person name="Zhang S."/>
            <person name="Goodwin S.B."/>
            <person name="Grigoriev I.V."/>
            <person name="Collemare J."/>
            <person name="Bradshaw R.E."/>
        </authorList>
    </citation>
    <scope>NUCLEOTIDE SEQUENCE [LARGE SCALE GENOMIC DNA]</scope>
    <source>
        <strain evidence="3">NZE10 / CBS 128990</strain>
    </source>
</reference>
<dbReference type="Proteomes" id="UP000016933">
    <property type="component" value="Unassembled WGS sequence"/>
</dbReference>
<dbReference type="OMA" id="GTNYYSH"/>
<protein>
    <submittedName>
        <fullName evidence="2">Uncharacterized protein</fullName>
    </submittedName>
</protein>
<dbReference type="eggNOG" id="ENOG502S698">
    <property type="taxonomic scope" value="Eukaryota"/>
</dbReference>
<dbReference type="AlphaFoldDB" id="N1PRK8"/>
<dbReference type="OrthoDB" id="193467at2759"/>
<dbReference type="STRING" id="675120.N1PRK8"/>
<gene>
    <name evidence="2" type="ORF">DOTSEDRAFT_71314</name>
</gene>
<dbReference type="SUPFAM" id="SSF52047">
    <property type="entry name" value="RNI-like"/>
    <property type="match status" value="1"/>
</dbReference>
<evidence type="ECO:0000313" key="2">
    <source>
        <dbReference type="EMBL" id="EME45568.1"/>
    </source>
</evidence>
<reference evidence="2 3" key="2">
    <citation type="journal article" date="2012" name="PLoS Pathog.">
        <title>Diverse lifestyles and strategies of plant pathogenesis encoded in the genomes of eighteen Dothideomycetes fungi.</title>
        <authorList>
            <person name="Ohm R.A."/>
            <person name="Feau N."/>
            <person name="Henrissat B."/>
            <person name="Schoch C.L."/>
            <person name="Horwitz B.A."/>
            <person name="Barry K.W."/>
            <person name="Condon B.J."/>
            <person name="Copeland A.C."/>
            <person name="Dhillon B."/>
            <person name="Glaser F."/>
            <person name="Hesse C.N."/>
            <person name="Kosti I."/>
            <person name="LaButti K."/>
            <person name="Lindquist E.A."/>
            <person name="Lucas S."/>
            <person name="Salamov A.A."/>
            <person name="Bradshaw R.E."/>
            <person name="Ciuffetti L."/>
            <person name="Hamelin R.C."/>
            <person name="Kema G.H.J."/>
            <person name="Lawrence C."/>
            <person name="Scott J.A."/>
            <person name="Spatafora J.W."/>
            <person name="Turgeon B.G."/>
            <person name="de Wit P.J.G.M."/>
            <person name="Zhong S."/>
            <person name="Goodwin S.B."/>
            <person name="Grigoriev I.V."/>
        </authorList>
    </citation>
    <scope>NUCLEOTIDE SEQUENCE [LARGE SCALE GENOMIC DNA]</scope>
    <source>
        <strain evidence="3">NZE10 / CBS 128990</strain>
    </source>
</reference>
<proteinExistence type="predicted"/>
<evidence type="ECO:0000256" key="1">
    <source>
        <dbReference type="SAM" id="MobiDB-lite"/>
    </source>
</evidence>
<feature type="compositionally biased region" description="Low complexity" evidence="1">
    <location>
        <begin position="14"/>
        <end position="27"/>
    </location>
</feature>
<dbReference type="HOGENOM" id="CLU_032824_2_0_1"/>